<feature type="compositionally biased region" description="Basic and acidic residues" evidence="1">
    <location>
        <begin position="183"/>
        <end position="198"/>
    </location>
</feature>
<evidence type="ECO:0000313" key="3">
    <source>
        <dbReference type="Proteomes" id="UP001153387"/>
    </source>
</evidence>
<comment type="caution">
    <text evidence="2">The sequence shown here is derived from an EMBL/GenBank/DDBJ whole genome shotgun (WGS) entry which is preliminary data.</text>
</comment>
<feature type="region of interest" description="Disordered" evidence="1">
    <location>
        <begin position="1"/>
        <end position="198"/>
    </location>
</feature>
<feature type="compositionally biased region" description="Basic and acidic residues" evidence="1">
    <location>
        <begin position="151"/>
        <end position="161"/>
    </location>
</feature>
<dbReference type="EMBL" id="JAPDHZ010000006">
    <property type="protein sequence ID" value="MDG0794637.1"/>
    <property type="molecule type" value="Genomic_DNA"/>
</dbReference>
<feature type="compositionally biased region" description="Basic and acidic residues" evidence="1">
    <location>
        <begin position="49"/>
        <end position="70"/>
    </location>
</feature>
<gene>
    <name evidence="2" type="ORF">OMP38_30200</name>
</gene>
<dbReference type="Proteomes" id="UP001153387">
    <property type="component" value="Unassembled WGS sequence"/>
</dbReference>
<proteinExistence type="predicted"/>
<name>A0A9X4KLX1_9BACL</name>
<keyword evidence="3" id="KW-1185">Reference proteome</keyword>
<evidence type="ECO:0000313" key="2">
    <source>
        <dbReference type="EMBL" id="MDG0794637.1"/>
    </source>
</evidence>
<evidence type="ECO:0000256" key="1">
    <source>
        <dbReference type="SAM" id="MobiDB-lite"/>
    </source>
</evidence>
<sequence>MVEQEGGQRVSDRHILPAIQRRVKPEEVDRVKRPGAGKSDGPQFAPAFRDAHREKGCVQHEQVKEQREDLVGLGEHQHRRQQAAGQRDMHEQAGAEPPGVSHGQCGDGDHAEQHGHGRPQRVGDAGEGNGGVKDAGAETDPDFACHSPSRLGRDTRARQGKADAGQQPDADLHRIGDPSAVDRIAEKRDKSGQYERNA</sequence>
<protein>
    <submittedName>
        <fullName evidence="2">Uncharacterized protein</fullName>
    </submittedName>
</protein>
<reference evidence="2 3" key="1">
    <citation type="submission" date="2022-10" db="EMBL/GenBank/DDBJ databases">
        <title>Comparative genomic analysis of Cohnella hashimotonis sp. nov., isolated from the International Space Station.</title>
        <authorList>
            <person name="Simpson A."/>
            <person name="Venkateswaran K."/>
        </authorList>
    </citation>
    <scope>NUCLEOTIDE SEQUENCE [LARGE SCALE GENOMIC DNA]</scope>
    <source>
        <strain evidence="2 3">DSM 18997</strain>
    </source>
</reference>
<feature type="compositionally biased region" description="Basic and acidic residues" evidence="1">
    <location>
        <begin position="23"/>
        <end position="32"/>
    </location>
</feature>
<organism evidence="2 3">
    <name type="scientific">Cohnella ginsengisoli</name>
    <dbReference type="NCBI Taxonomy" id="425004"/>
    <lineage>
        <taxon>Bacteria</taxon>
        <taxon>Bacillati</taxon>
        <taxon>Bacillota</taxon>
        <taxon>Bacilli</taxon>
        <taxon>Bacillales</taxon>
        <taxon>Paenibacillaceae</taxon>
        <taxon>Cohnella</taxon>
    </lineage>
</organism>
<accession>A0A9X4KLX1</accession>
<dbReference type="AlphaFoldDB" id="A0A9X4KLX1"/>